<sequence length="197" mass="22872">MDAAPGGLQQRPRMLSGQRMSAFEKYCMWDPQHNARVRQIFDIKGSERLRGLMCQERVRYSKDSDYVPKYILAPIWRLLLHYWATNSHFKNWSAANTVNRAANAGSSMHTGGSISMNEHARRMEKKTGAKPSLEEVYTKCHTKKDKTWIDEKSKRAIYRRKIELSQVALPLDDEGDFEASKENLKMPDDYSIWNEVV</sequence>
<proteinExistence type="predicted"/>
<dbReference type="Pfam" id="PF03004">
    <property type="entry name" value="Transposase_24"/>
    <property type="match status" value="1"/>
</dbReference>
<reference evidence="1 2" key="1">
    <citation type="journal article" date="2023" name="Plants (Basel)">
        <title>Bridging the Gap: Combining Genomics and Transcriptomics Approaches to Understand Stylosanthes scabra, an Orphan Legume from the Brazilian Caatinga.</title>
        <authorList>
            <person name="Ferreira-Neto J.R.C."/>
            <person name="da Silva M.D."/>
            <person name="Binneck E."/>
            <person name="de Melo N.F."/>
            <person name="da Silva R.H."/>
            <person name="de Melo A.L.T.M."/>
            <person name="Pandolfi V."/>
            <person name="Bustamante F.O."/>
            <person name="Brasileiro-Vidal A.C."/>
            <person name="Benko-Iseppon A.M."/>
        </authorList>
    </citation>
    <scope>NUCLEOTIDE SEQUENCE [LARGE SCALE GENOMIC DNA]</scope>
    <source>
        <tissue evidence="1">Leaves</tissue>
    </source>
</reference>
<dbReference type="EMBL" id="JASCZI010181306">
    <property type="protein sequence ID" value="MED6181530.1"/>
    <property type="molecule type" value="Genomic_DNA"/>
</dbReference>
<name>A0ABU6W6I2_9FABA</name>
<gene>
    <name evidence="1" type="ORF">PIB30_020100</name>
</gene>
<protein>
    <submittedName>
        <fullName evidence="1">Uncharacterized protein</fullName>
    </submittedName>
</protein>
<evidence type="ECO:0000313" key="2">
    <source>
        <dbReference type="Proteomes" id="UP001341840"/>
    </source>
</evidence>
<dbReference type="Proteomes" id="UP001341840">
    <property type="component" value="Unassembled WGS sequence"/>
</dbReference>
<dbReference type="InterPro" id="IPR004252">
    <property type="entry name" value="Probable_transposase_24"/>
</dbReference>
<comment type="caution">
    <text evidence="1">The sequence shown here is derived from an EMBL/GenBank/DDBJ whole genome shotgun (WGS) entry which is preliminary data.</text>
</comment>
<evidence type="ECO:0000313" key="1">
    <source>
        <dbReference type="EMBL" id="MED6181530.1"/>
    </source>
</evidence>
<accession>A0ABU6W6I2</accession>
<keyword evidence="2" id="KW-1185">Reference proteome</keyword>
<organism evidence="1 2">
    <name type="scientific">Stylosanthes scabra</name>
    <dbReference type="NCBI Taxonomy" id="79078"/>
    <lineage>
        <taxon>Eukaryota</taxon>
        <taxon>Viridiplantae</taxon>
        <taxon>Streptophyta</taxon>
        <taxon>Embryophyta</taxon>
        <taxon>Tracheophyta</taxon>
        <taxon>Spermatophyta</taxon>
        <taxon>Magnoliopsida</taxon>
        <taxon>eudicotyledons</taxon>
        <taxon>Gunneridae</taxon>
        <taxon>Pentapetalae</taxon>
        <taxon>rosids</taxon>
        <taxon>fabids</taxon>
        <taxon>Fabales</taxon>
        <taxon>Fabaceae</taxon>
        <taxon>Papilionoideae</taxon>
        <taxon>50 kb inversion clade</taxon>
        <taxon>dalbergioids sensu lato</taxon>
        <taxon>Dalbergieae</taxon>
        <taxon>Pterocarpus clade</taxon>
        <taxon>Stylosanthes</taxon>
    </lineage>
</organism>